<reference evidence="2 3" key="1">
    <citation type="submission" date="2022-04" db="EMBL/GenBank/DDBJ databases">
        <title>Roseobacter sp. WL0113 is a bacterium isolated from neritic sediment.</title>
        <authorList>
            <person name="Wang L."/>
            <person name="He W."/>
            <person name="Zhang D.-F."/>
        </authorList>
    </citation>
    <scope>NUCLEOTIDE SEQUENCE [LARGE SCALE GENOMIC DNA]</scope>
    <source>
        <strain evidence="2 3">WL0113</strain>
    </source>
</reference>
<dbReference type="InterPro" id="IPR001845">
    <property type="entry name" value="HTH_ArsR_DNA-bd_dom"/>
</dbReference>
<dbReference type="EMBL" id="JALIEB010000045">
    <property type="protein sequence ID" value="MCV3274411.1"/>
    <property type="molecule type" value="Genomic_DNA"/>
</dbReference>
<keyword evidence="3" id="KW-1185">Reference proteome</keyword>
<gene>
    <name evidence="2" type="ORF">MUB52_23530</name>
</gene>
<dbReference type="SUPFAM" id="SSF46785">
    <property type="entry name" value="Winged helix' DNA-binding domain"/>
    <property type="match status" value="1"/>
</dbReference>
<evidence type="ECO:0000313" key="3">
    <source>
        <dbReference type="Proteomes" id="UP001208690"/>
    </source>
</evidence>
<feature type="domain" description="HTH arsR-type" evidence="1">
    <location>
        <begin position="2"/>
        <end position="37"/>
    </location>
</feature>
<dbReference type="InterPro" id="IPR036388">
    <property type="entry name" value="WH-like_DNA-bd_sf"/>
</dbReference>
<accession>A0ABT3BLG4</accession>
<protein>
    <submittedName>
        <fullName evidence="2">Winged helix-turn-helix domain-containing protein</fullName>
    </submittedName>
</protein>
<dbReference type="Pfam" id="PF01022">
    <property type="entry name" value="HTH_5"/>
    <property type="match status" value="1"/>
</dbReference>
<dbReference type="Proteomes" id="UP001208690">
    <property type="component" value="Unassembled WGS sequence"/>
</dbReference>
<dbReference type="PANTHER" id="PTHR38600:SF2">
    <property type="entry name" value="SLL0088 PROTEIN"/>
    <property type="match status" value="1"/>
</dbReference>
<sequence length="90" mass="10134">MLDRLLDGPATVSQLGANHAISPGAISQHLRVLEQAAMIRRTLNGRQHHIELDERGFQPVLTWAEKYGAFWGANLESLGEFLMHEKSDER</sequence>
<dbReference type="InterPro" id="IPR011991">
    <property type="entry name" value="ArsR-like_HTH"/>
</dbReference>
<evidence type="ECO:0000259" key="1">
    <source>
        <dbReference type="Pfam" id="PF01022"/>
    </source>
</evidence>
<dbReference type="CDD" id="cd00090">
    <property type="entry name" value="HTH_ARSR"/>
    <property type="match status" value="1"/>
</dbReference>
<dbReference type="InterPro" id="IPR036390">
    <property type="entry name" value="WH_DNA-bd_sf"/>
</dbReference>
<comment type="caution">
    <text evidence="2">The sequence shown here is derived from an EMBL/GenBank/DDBJ whole genome shotgun (WGS) entry which is preliminary data.</text>
</comment>
<organism evidence="2 3">
    <name type="scientific">Roseobacter sinensis</name>
    <dbReference type="NCBI Taxonomy" id="2931391"/>
    <lineage>
        <taxon>Bacteria</taxon>
        <taxon>Pseudomonadati</taxon>
        <taxon>Pseudomonadota</taxon>
        <taxon>Alphaproteobacteria</taxon>
        <taxon>Rhodobacterales</taxon>
        <taxon>Roseobacteraceae</taxon>
        <taxon>Roseobacter</taxon>
    </lineage>
</organism>
<dbReference type="PANTHER" id="PTHR38600">
    <property type="entry name" value="TRANSCRIPTIONAL REGULATORY PROTEIN"/>
    <property type="match status" value="1"/>
</dbReference>
<evidence type="ECO:0000313" key="2">
    <source>
        <dbReference type="EMBL" id="MCV3274411.1"/>
    </source>
</evidence>
<name>A0ABT3BLG4_9RHOB</name>
<dbReference type="Gene3D" id="1.10.10.10">
    <property type="entry name" value="Winged helix-like DNA-binding domain superfamily/Winged helix DNA-binding domain"/>
    <property type="match status" value="1"/>
</dbReference>
<proteinExistence type="predicted"/>